<evidence type="ECO:0000313" key="2">
    <source>
        <dbReference type="Proteomes" id="UP001591681"/>
    </source>
</evidence>
<sequence>MFSLADITAYTNRHPLCQLSFTGEELMKWSRLVTLPAIVRVKCSTDAEPSQHSQTVPIIVKEKHAAPPKPQLKIFPAVIRKSGTVQMTCEVPQSQSASLCLFYLSGVEAAPYSDTSCQISLTGAQILQWTRQRSPLEAKVGCYYRIGASPKEHTESSHSDLATVTVLDRLQKPNITVSQHSSISVICGIPKHYGEATSCQLYIRDEPQHYLTTKTRKNKSGDLFCEFTVNKDDLFRRLQSLRSREVSCDYTVDTVSPRSDSYIFTGKISHNTQ</sequence>
<dbReference type="EMBL" id="JBHFQA010000011">
    <property type="protein sequence ID" value="KAL2091593.1"/>
    <property type="molecule type" value="Genomic_DNA"/>
</dbReference>
<reference evidence="1 2" key="1">
    <citation type="submission" date="2024-09" db="EMBL/GenBank/DDBJ databases">
        <title>A chromosome-level genome assembly of Gray's grenadier anchovy, Coilia grayii.</title>
        <authorList>
            <person name="Fu Z."/>
        </authorList>
    </citation>
    <scope>NUCLEOTIDE SEQUENCE [LARGE SCALE GENOMIC DNA]</scope>
    <source>
        <strain evidence="1">G4</strain>
        <tissue evidence="1">Muscle</tissue>
    </source>
</reference>
<dbReference type="AlphaFoldDB" id="A0ABD1JY00"/>
<keyword evidence="2" id="KW-1185">Reference proteome</keyword>
<dbReference type="Proteomes" id="UP001591681">
    <property type="component" value="Unassembled WGS sequence"/>
</dbReference>
<gene>
    <name evidence="1" type="ORF">ACEWY4_013856</name>
</gene>
<evidence type="ECO:0000313" key="1">
    <source>
        <dbReference type="EMBL" id="KAL2091593.1"/>
    </source>
</evidence>
<name>A0ABD1JY00_9TELE</name>
<accession>A0ABD1JY00</accession>
<comment type="caution">
    <text evidence="1">The sequence shown here is derived from an EMBL/GenBank/DDBJ whole genome shotgun (WGS) entry which is preliminary data.</text>
</comment>
<proteinExistence type="predicted"/>
<evidence type="ECO:0008006" key="3">
    <source>
        <dbReference type="Google" id="ProtNLM"/>
    </source>
</evidence>
<protein>
    <recommendedName>
        <fullName evidence="3">Ig-like domain-containing protein</fullName>
    </recommendedName>
</protein>
<organism evidence="1 2">
    <name type="scientific">Coilia grayii</name>
    <name type="common">Gray's grenadier anchovy</name>
    <dbReference type="NCBI Taxonomy" id="363190"/>
    <lineage>
        <taxon>Eukaryota</taxon>
        <taxon>Metazoa</taxon>
        <taxon>Chordata</taxon>
        <taxon>Craniata</taxon>
        <taxon>Vertebrata</taxon>
        <taxon>Euteleostomi</taxon>
        <taxon>Actinopterygii</taxon>
        <taxon>Neopterygii</taxon>
        <taxon>Teleostei</taxon>
        <taxon>Clupei</taxon>
        <taxon>Clupeiformes</taxon>
        <taxon>Clupeoidei</taxon>
        <taxon>Engraulidae</taxon>
        <taxon>Coilinae</taxon>
        <taxon>Coilia</taxon>
    </lineage>
</organism>